<keyword evidence="3" id="KW-1185">Reference proteome</keyword>
<reference evidence="2 3" key="1">
    <citation type="journal article" date="2020" name="ISME J.">
        <title>Uncovering the hidden diversity of litter-decomposition mechanisms in mushroom-forming fungi.</title>
        <authorList>
            <person name="Floudas D."/>
            <person name="Bentzer J."/>
            <person name="Ahren D."/>
            <person name="Johansson T."/>
            <person name="Persson P."/>
            <person name="Tunlid A."/>
        </authorList>
    </citation>
    <scope>NUCLEOTIDE SEQUENCE [LARGE SCALE GENOMIC DNA]</scope>
    <source>
        <strain evidence="2 3">CBS 146.42</strain>
    </source>
</reference>
<dbReference type="EMBL" id="JAACJO010000011">
    <property type="protein sequence ID" value="KAF5352753.1"/>
    <property type="molecule type" value="Genomic_DNA"/>
</dbReference>
<comment type="caution">
    <text evidence="2">The sequence shown here is derived from an EMBL/GenBank/DDBJ whole genome shotgun (WGS) entry which is preliminary data.</text>
</comment>
<proteinExistence type="predicted"/>
<feature type="chain" id="PRO_5034901420" evidence="1">
    <location>
        <begin position="19"/>
        <end position="142"/>
    </location>
</feature>
<feature type="signal peptide" evidence="1">
    <location>
        <begin position="1"/>
        <end position="18"/>
    </location>
</feature>
<protein>
    <submittedName>
        <fullName evidence="2">Uncharacterized protein</fullName>
    </submittedName>
</protein>
<dbReference type="OrthoDB" id="3018247at2759"/>
<gene>
    <name evidence="2" type="ORF">D9756_006249</name>
</gene>
<dbReference type="Proteomes" id="UP000559027">
    <property type="component" value="Unassembled WGS sequence"/>
</dbReference>
<accession>A0A8H5FXW1</accession>
<dbReference type="AlphaFoldDB" id="A0A8H5FXW1"/>
<organism evidence="2 3">
    <name type="scientific">Leucocoprinus leucothites</name>
    <dbReference type="NCBI Taxonomy" id="201217"/>
    <lineage>
        <taxon>Eukaryota</taxon>
        <taxon>Fungi</taxon>
        <taxon>Dikarya</taxon>
        <taxon>Basidiomycota</taxon>
        <taxon>Agaricomycotina</taxon>
        <taxon>Agaricomycetes</taxon>
        <taxon>Agaricomycetidae</taxon>
        <taxon>Agaricales</taxon>
        <taxon>Agaricineae</taxon>
        <taxon>Agaricaceae</taxon>
        <taxon>Leucocoprinus</taxon>
    </lineage>
</organism>
<name>A0A8H5FXW1_9AGAR</name>
<sequence>MLGKLFVALTIAASTVVALPSTFTRRTDDLATCHYVFVPGVPVDPATTNLVAEFNYITGRSLAVAVTPNVIRVCITPVFNVGPGSTFVENADGSFDVDNGLSADGWTCAQTAAFMESLAGSNQLGPSGVTWLIQSSECTCGN</sequence>
<evidence type="ECO:0000313" key="3">
    <source>
        <dbReference type="Proteomes" id="UP000559027"/>
    </source>
</evidence>
<evidence type="ECO:0000256" key="1">
    <source>
        <dbReference type="SAM" id="SignalP"/>
    </source>
</evidence>
<keyword evidence="1" id="KW-0732">Signal</keyword>
<evidence type="ECO:0000313" key="2">
    <source>
        <dbReference type="EMBL" id="KAF5352753.1"/>
    </source>
</evidence>